<evidence type="ECO:0000313" key="3">
    <source>
        <dbReference type="Proteomes" id="UP000663888"/>
    </source>
</evidence>
<proteinExistence type="predicted"/>
<feature type="transmembrane region" description="Helical" evidence="1">
    <location>
        <begin position="72"/>
        <end position="95"/>
    </location>
</feature>
<evidence type="ECO:0000313" key="2">
    <source>
        <dbReference type="EMBL" id="CAE6499103.1"/>
    </source>
</evidence>
<reference evidence="2" key="1">
    <citation type="submission" date="2021-01" db="EMBL/GenBank/DDBJ databases">
        <authorList>
            <person name="Kaushik A."/>
        </authorList>
    </citation>
    <scope>NUCLEOTIDE SEQUENCE</scope>
    <source>
        <strain evidence="2">AG4-R118</strain>
    </source>
</reference>
<evidence type="ECO:0000256" key="1">
    <source>
        <dbReference type="SAM" id="Phobius"/>
    </source>
</evidence>
<organism evidence="2 3">
    <name type="scientific">Rhizoctonia solani</name>
    <dbReference type="NCBI Taxonomy" id="456999"/>
    <lineage>
        <taxon>Eukaryota</taxon>
        <taxon>Fungi</taxon>
        <taxon>Dikarya</taxon>
        <taxon>Basidiomycota</taxon>
        <taxon>Agaricomycotina</taxon>
        <taxon>Agaricomycetes</taxon>
        <taxon>Cantharellales</taxon>
        <taxon>Ceratobasidiaceae</taxon>
        <taxon>Rhizoctonia</taxon>
    </lineage>
</organism>
<feature type="transmembrane region" description="Helical" evidence="1">
    <location>
        <begin position="143"/>
        <end position="168"/>
    </location>
</feature>
<keyword evidence="1" id="KW-0472">Membrane</keyword>
<gene>
    <name evidence="2" type="ORF">RDB_LOCUS150769</name>
</gene>
<dbReference type="Proteomes" id="UP000663888">
    <property type="component" value="Unassembled WGS sequence"/>
</dbReference>
<name>A0A8H3CWH5_9AGAM</name>
<keyword evidence="1" id="KW-0812">Transmembrane</keyword>
<comment type="caution">
    <text evidence="2">The sequence shown here is derived from an EMBL/GenBank/DDBJ whole genome shotgun (WGS) entry which is preliminary data.</text>
</comment>
<protein>
    <submittedName>
        <fullName evidence="2">Uncharacterized protein</fullName>
    </submittedName>
</protein>
<sequence>MNPHTNPEFARYRSKLLGLAALSSFISANWAAANLFSFSNYVWTPLGSIGNPAPALGFDAHEIHIHVGEGDLYTCPIIILAYLTFFLVFIPKVIFEWRLEVRIPLCIEYAYVGMAYRTNDSKAAILLENLANSDRTMFSNWGFINLMSIISLVALTAHLTLPVISDIWRILYFMRRVRHVHLPDTPFQEPLLPAYSAQPIENLEARVLEGRETVPKDCV</sequence>
<keyword evidence="1" id="KW-1133">Transmembrane helix</keyword>
<dbReference type="EMBL" id="CAJMWX010001617">
    <property type="protein sequence ID" value="CAE6499103.1"/>
    <property type="molecule type" value="Genomic_DNA"/>
</dbReference>
<accession>A0A8H3CWH5</accession>
<dbReference type="AlphaFoldDB" id="A0A8H3CWH5"/>